<proteinExistence type="predicted"/>
<organism evidence="7 8">
    <name type="scientific">Sporichthya brevicatena</name>
    <dbReference type="NCBI Taxonomy" id="171442"/>
    <lineage>
        <taxon>Bacteria</taxon>
        <taxon>Bacillati</taxon>
        <taxon>Actinomycetota</taxon>
        <taxon>Actinomycetes</taxon>
        <taxon>Sporichthyales</taxon>
        <taxon>Sporichthyaceae</taxon>
        <taxon>Sporichthya</taxon>
    </lineage>
</organism>
<sequence>MRVRVLLGMLGVDVHSRGLRTVSRILRDAGVEVIYLGEHNSAAGMAAAAVAEDVDAIGVSFSVSTYTHYVADLTAELRRVGAQDIPVMVGGLIHPEDVEHLRSLGVAVVFGPDSTPDAILDYVGGLARAL</sequence>
<evidence type="ECO:0000256" key="5">
    <source>
        <dbReference type="ARBA" id="ARBA00023285"/>
    </source>
</evidence>
<dbReference type="InterPro" id="IPR036724">
    <property type="entry name" value="Cobalamin-bd_sf"/>
</dbReference>
<evidence type="ECO:0000259" key="6">
    <source>
        <dbReference type="PROSITE" id="PS51332"/>
    </source>
</evidence>
<dbReference type="Proteomes" id="UP001500957">
    <property type="component" value="Unassembled WGS sequence"/>
</dbReference>
<keyword evidence="8" id="KW-1185">Reference proteome</keyword>
<evidence type="ECO:0000256" key="1">
    <source>
        <dbReference type="ARBA" id="ARBA00001922"/>
    </source>
</evidence>
<gene>
    <name evidence="7" type="ORF">GCM10009547_08680</name>
</gene>
<name>A0ABN1GCZ3_9ACTN</name>
<dbReference type="PANTHER" id="PTHR48101:SF1">
    <property type="entry name" value="METHYLMALONYL-COA MUTASE, LARGE SUBUNIT"/>
    <property type="match status" value="1"/>
</dbReference>
<keyword evidence="2" id="KW-0846">Cobalamin</keyword>
<dbReference type="Pfam" id="PF02310">
    <property type="entry name" value="B12-binding"/>
    <property type="match status" value="1"/>
</dbReference>
<dbReference type="PANTHER" id="PTHR48101">
    <property type="entry name" value="METHYLMALONYL-COA MUTASE, MITOCHONDRIAL-RELATED"/>
    <property type="match status" value="1"/>
</dbReference>
<dbReference type="Gene3D" id="3.40.50.280">
    <property type="entry name" value="Cobalamin-binding domain"/>
    <property type="match status" value="1"/>
</dbReference>
<comment type="caution">
    <text evidence="7">The sequence shown here is derived from an EMBL/GenBank/DDBJ whole genome shotgun (WGS) entry which is preliminary data.</text>
</comment>
<keyword evidence="5" id="KW-0170">Cobalt</keyword>
<keyword evidence="3" id="KW-0479">Metal-binding</keyword>
<evidence type="ECO:0000313" key="7">
    <source>
        <dbReference type="EMBL" id="GAA0608936.1"/>
    </source>
</evidence>
<evidence type="ECO:0000313" key="8">
    <source>
        <dbReference type="Proteomes" id="UP001500957"/>
    </source>
</evidence>
<protein>
    <submittedName>
        <fullName evidence="7">Cobalamin B12-binding domain-containing protein</fullName>
    </submittedName>
</protein>
<dbReference type="EMBL" id="BAAAHE010000007">
    <property type="protein sequence ID" value="GAA0608936.1"/>
    <property type="molecule type" value="Genomic_DNA"/>
</dbReference>
<dbReference type="NCBIfam" id="TIGR00640">
    <property type="entry name" value="acid_CoA_mut_C"/>
    <property type="match status" value="1"/>
</dbReference>
<accession>A0ABN1GCZ3</accession>
<evidence type="ECO:0000256" key="2">
    <source>
        <dbReference type="ARBA" id="ARBA00022628"/>
    </source>
</evidence>
<reference evidence="7 8" key="1">
    <citation type="journal article" date="2019" name="Int. J. Syst. Evol. Microbiol.">
        <title>The Global Catalogue of Microorganisms (GCM) 10K type strain sequencing project: providing services to taxonomists for standard genome sequencing and annotation.</title>
        <authorList>
            <consortium name="The Broad Institute Genomics Platform"/>
            <consortium name="The Broad Institute Genome Sequencing Center for Infectious Disease"/>
            <person name="Wu L."/>
            <person name="Ma J."/>
        </authorList>
    </citation>
    <scope>NUCLEOTIDE SEQUENCE [LARGE SCALE GENOMIC DNA]</scope>
    <source>
        <strain evidence="7 8">JCM 10671</strain>
    </source>
</reference>
<feature type="domain" description="B12-binding" evidence="6">
    <location>
        <begin position="2"/>
        <end position="130"/>
    </location>
</feature>
<evidence type="ECO:0000256" key="4">
    <source>
        <dbReference type="ARBA" id="ARBA00023235"/>
    </source>
</evidence>
<dbReference type="RefSeq" id="WP_344601986.1">
    <property type="nucleotide sequence ID" value="NZ_BAAAHE010000007.1"/>
</dbReference>
<evidence type="ECO:0000256" key="3">
    <source>
        <dbReference type="ARBA" id="ARBA00022723"/>
    </source>
</evidence>
<dbReference type="PROSITE" id="PS51332">
    <property type="entry name" value="B12_BINDING"/>
    <property type="match status" value="1"/>
</dbReference>
<dbReference type="InterPro" id="IPR006159">
    <property type="entry name" value="Acid_CoA_mut_C"/>
</dbReference>
<dbReference type="SUPFAM" id="SSF52242">
    <property type="entry name" value="Cobalamin (vitamin B12)-binding domain"/>
    <property type="match status" value="1"/>
</dbReference>
<keyword evidence="4" id="KW-0413">Isomerase</keyword>
<comment type="cofactor">
    <cofactor evidence="1">
        <name>adenosylcob(III)alamin</name>
        <dbReference type="ChEBI" id="CHEBI:18408"/>
    </cofactor>
</comment>
<dbReference type="InterPro" id="IPR006158">
    <property type="entry name" value="Cobalamin-bd"/>
</dbReference>